<dbReference type="EMBL" id="CP094669">
    <property type="protein sequence ID" value="UOG76387.1"/>
    <property type="molecule type" value="Genomic_DNA"/>
</dbReference>
<gene>
    <name evidence="1" type="ORF">MTX78_07245</name>
</gene>
<dbReference type="Proteomes" id="UP000831113">
    <property type="component" value="Chromosome"/>
</dbReference>
<organism evidence="1 2">
    <name type="scientific">Hymenobacter tibetensis</name>
    <dbReference type="NCBI Taxonomy" id="497967"/>
    <lineage>
        <taxon>Bacteria</taxon>
        <taxon>Pseudomonadati</taxon>
        <taxon>Bacteroidota</taxon>
        <taxon>Cytophagia</taxon>
        <taxon>Cytophagales</taxon>
        <taxon>Hymenobacteraceae</taxon>
        <taxon>Hymenobacter</taxon>
    </lineage>
</organism>
<keyword evidence="2" id="KW-1185">Reference proteome</keyword>
<protein>
    <submittedName>
        <fullName evidence="1">Uncharacterized protein</fullName>
    </submittedName>
</protein>
<sequence length="80" mass="8984">MRKSTVQQSDVNADVVRQLIAKNTESQFMAYFQEKLKDVYCPLHGSIPEIKLIQEPGGYSVDLLNDCCATFTALCAEKIK</sequence>
<name>A0ABY4D224_9BACT</name>
<reference evidence="1 2" key="1">
    <citation type="submission" date="2022-03" db="EMBL/GenBank/DDBJ databases">
        <title>Hymenobactersp. isolated from the air.</title>
        <authorList>
            <person name="Won M."/>
            <person name="Kwon S.-W."/>
        </authorList>
    </citation>
    <scope>NUCLEOTIDE SEQUENCE [LARGE SCALE GENOMIC DNA]</scope>
    <source>
        <strain evidence="1 2">KACC 21982</strain>
    </source>
</reference>
<dbReference type="RefSeq" id="WP_243801258.1">
    <property type="nucleotide sequence ID" value="NZ_CP094669.1"/>
</dbReference>
<proteinExistence type="predicted"/>
<evidence type="ECO:0000313" key="2">
    <source>
        <dbReference type="Proteomes" id="UP000831113"/>
    </source>
</evidence>
<evidence type="ECO:0000313" key="1">
    <source>
        <dbReference type="EMBL" id="UOG76387.1"/>
    </source>
</evidence>
<accession>A0ABY4D224</accession>